<dbReference type="GO" id="GO:0006665">
    <property type="term" value="P:sphingolipid metabolic process"/>
    <property type="evidence" value="ECO:0007669"/>
    <property type="project" value="UniProtKB-KW"/>
</dbReference>
<feature type="region of interest" description="Disordered" evidence="13">
    <location>
        <begin position="752"/>
        <end position="1000"/>
    </location>
</feature>
<gene>
    <name evidence="17" type="ORF">COCVIDRAFT_36078</name>
</gene>
<evidence type="ECO:0000256" key="11">
    <source>
        <dbReference type="ARBA" id="ARBA00023098"/>
    </source>
</evidence>
<evidence type="ECO:0000256" key="8">
    <source>
        <dbReference type="ARBA" id="ARBA00022842"/>
    </source>
</evidence>
<dbReference type="GO" id="GO:0005669">
    <property type="term" value="C:transcription factor TFIID complex"/>
    <property type="evidence" value="ECO:0007669"/>
    <property type="project" value="InterPro"/>
</dbReference>
<keyword evidence="10 14" id="KW-1133">Transmembrane helix</keyword>
<dbReference type="PANTHER" id="PTHR16320">
    <property type="entry name" value="SPHINGOMYELINASE FAMILY MEMBER"/>
    <property type="match status" value="1"/>
</dbReference>
<dbReference type="GO" id="GO:0016020">
    <property type="term" value="C:membrane"/>
    <property type="evidence" value="ECO:0007669"/>
    <property type="project" value="UniProtKB-SubCell"/>
</dbReference>
<proteinExistence type="inferred from homology"/>
<dbReference type="AlphaFoldDB" id="W7ES91"/>
<evidence type="ECO:0000256" key="12">
    <source>
        <dbReference type="ARBA" id="ARBA00023136"/>
    </source>
</evidence>
<evidence type="ECO:0000313" key="18">
    <source>
        <dbReference type="Proteomes" id="UP000054337"/>
    </source>
</evidence>
<feature type="compositionally biased region" description="Low complexity" evidence="13">
    <location>
        <begin position="831"/>
        <end position="888"/>
    </location>
</feature>
<feature type="compositionally biased region" description="Low complexity" evidence="13">
    <location>
        <begin position="760"/>
        <end position="776"/>
    </location>
</feature>
<feature type="region of interest" description="Disordered" evidence="13">
    <location>
        <begin position="1013"/>
        <end position="1032"/>
    </location>
</feature>
<dbReference type="GO" id="GO:0006352">
    <property type="term" value="P:DNA-templated transcription initiation"/>
    <property type="evidence" value="ECO:0007669"/>
    <property type="project" value="InterPro"/>
</dbReference>
<feature type="transmembrane region" description="Helical" evidence="14">
    <location>
        <begin position="411"/>
        <end position="437"/>
    </location>
</feature>
<protein>
    <recommendedName>
        <fullName evidence="19">Transcription initiation factor TFIID subunit 12 domain-containing protein</fullName>
    </recommendedName>
</protein>
<sequence length="1162" mass="130661">MASETGQSPTNMRILSLNCWGLKFISKLRNERLTEIGVQIAAASPQPDIVGLQECWTQEDYRAIRDKTKHILPYGKFYHSGIFGGGLVILSRWPIIESNMVRYPLNGRPAAFYRGDWFVGKGVACAKIQIGPSRGDIAEVFCTHLHAPYESEPHDSYICHRTAQAWEITKLMRAAAERGHLVIGMGDFNMIPLSLAHRIIETHSPVRDVWRIIHPDSSIGAARDEVERRRCVPMPSAEFNMTINGATCDSEFNSWRWNKAQQRRLAKGENVQIDPAVEDPNAKRLDYIFYSSGRFQNPETKEETAEWELKEANVGMAMRHPTLHCSLSDHFSVEATLTRTPTALSAAPLSPSALPERFLPIETYDEILATTMKYEARERVQRKLRIGHFFYQLSFSIGCLIGVWWSPKNYVAFILMLLSTLGFSVGVVDGLMGLLFVGSELRALKEFEWEVRNARERALKAGSKKTISEDSQVSDAHIYPPRNLVHCPDGLDRAVRESAALTMSESQPQPQQQQQPNSGQQQQLLRPDDILKLQCLPEDEKQKYRLIMQNFWNICNTHQQGSQENTNARQKLTEWSQKFITRERQYRAKMKAQQQQQQGNQNQGQASQANAAGQQNQNPVKQEGGQARAENTAGAVGQQQSNQGQNQGRGQVDPAIVKHVHEFPMQGPLTGPSPGTPEYEVKLKEYRTGYLNMLAKQASLNESRKKLMQQLSERQSNGQDLPQDLLVLKGKIEKEHTNMRAQIDKFRALQKQWKEEREQNSQGQAQAQTQGQNSAQSPPPPQQQQQSQQQSQPQPPQRQPSQPNVSAQPQVKEEPQIKVEGGQPQQPQPQPQQQTQQQPQPQQSQPQQQYNIQGNQGNQQQPPQQQQQLNQQMPPSLPQQQQQQQQQQPRPPVPHSQTMPPNQMPQFAQQQQQNFHQQQRPQINPMQANAHQQSNSPHPQSATGTGPPVPLSHQAAVSAANRSYTDPQRTNTPMQQGGQGGNFGSREREQLNNPKMPIPRHLNVTSPQAVHMGQARPTMSGPTNGAPGPMGQPVIPRPPPFQLEGDGDRVLSKRKLDELVRQVTGGSEEALTPEVEEAVLQLADDFVDNVISNACKLSKLRDSPQLDIRDIQVILERNYNIRIPGYASDEVRTVRKIVPAQGWAAKMNAVNAAKVMGGKTDF</sequence>
<name>W7ES91_BIPV3</name>
<keyword evidence="12 14" id="KW-0472">Membrane</keyword>
<evidence type="ECO:0000256" key="1">
    <source>
        <dbReference type="ARBA" id="ARBA00004141"/>
    </source>
</evidence>
<dbReference type="OrthoDB" id="387657at2759"/>
<keyword evidence="9" id="KW-0746">Sphingolipid metabolism</keyword>
<dbReference type="Gene3D" id="3.60.10.10">
    <property type="entry name" value="Endonuclease/exonuclease/phosphatase"/>
    <property type="match status" value="1"/>
</dbReference>
<evidence type="ECO:0008006" key="19">
    <source>
        <dbReference type="Google" id="ProtNLM"/>
    </source>
</evidence>
<evidence type="ECO:0000256" key="2">
    <source>
        <dbReference type="ARBA" id="ARBA00004760"/>
    </source>
</evidence>
<evidence type="ECO:0000313" key="17">
    <source>
        <dbReference type="EMBL" id="EUN28955.1"/>
    </source>
</evidence>
<dbReference type="GeneID" id="26255855"/>
<comment type="subcellular location">
    <subcellularLocation>
        <location evidence="1">Membrane</location>
        <topology evidence="1">Multi-pass membrane protein</topology>
    </subcellularLocation>
</comment>
<keyword evidence="6" id="KW-0479">Metal-binding</keyword>
<evidence type="ECO:0000256" key="7">
    <source>
        <dbReference type="ARBA" id="ARBA00022801"/>
    </source>
</evidence>
<comment type="pathway">
    <text evidence="3">Sphingolipid metabolism.</text>
</comment>
<dbReference type="PANTHER" id="PTHR16320:SF24">
    <property type="entry name" value="PHOSPHODIESTERASE, PUTATIVE-RELATED"/>
    <property type="match status" value="1"/>
</dbReference>
<dbReference type="GO" id="GO:0004767">
    <property type="term" value="F:sphingomyelin phosphodiesterase activity"/>
    <property type="evidence" value="ECO:0007669"/>
    <property type="project" value="InterPro"/>
</dbReference>
<dbReference type="Pfam" id="PF03372">
    <property type="entry name" value="Exo_endo_phos"/>
    <property type="match status" value="1"/>
</dbReference>
<evidence type="ECO:0000256" key="13">
    <source>
        <dbReference type="SAM" id="MobiDB-lite"/>
    </source>
</evidence>
<feature type="compositionally biased region" description="Polar residues" evidence="13">
    <location>
        <begin position="924"/>
        <end position="944"/>
    </location>
</feature>
<dbReference type="Pfam" id="PF03847">
    <property type="entry name" value="TFIID_20kDa"/>
    <property type="match status" value="1"/>
</dbReference>
<feature type="transmembrane region" description="Helical" evidence="14">
    <location>
        <begin position="386"/>
        <end position="405"/>
    </location>
</feature>
<evidence type="ECO:0000256" key="4">
    <source>
        <dbReference type="ARBA" id="ARBA00006335"/>
    </source>
</evidence>
<feature type="domain" description="Transcription initiation factor TFIID subunit 12" evidence="16">
    <location>
        <begin position="1052"/>
        <end position="1121"/>
    </location>
</feature>
<dbReference type="HOGENOM" id="CLU_276221_0_0_1"/>
<dbReference type="SUPFAM" id="SSF56219">
    <property type="entry name" value="DNase I-like"/>
    <property type="match status" value="1"/>
</dbReference>
<feature type="compositionally biased region" description="Low complexity" evidence="13">
    <location>
        <begin position="899"/>
        <end position="922"/>
    </location>
</feature>
<evidence type="ECO:0000256" key="14">
    <source>
        <dbReference type="SAM" id="Phobius"/>
    </source>
</evidence>
<dbReference type="GO" id="GO:0046982">
    <property type="term" value="F:protein heterodimerization activity"/>
    <property type="evidence" value="ECO:0007669"/>
    <property type="project" value="InterPro"/>
</dbReference>
<dbReference type="EMBL" id="KI968716">
    <property type="protein sequence ID" value="EUN28955.1"/>
    <property type="molecule type" value="Genomic_DNA"/>
</dbReference>
<keyword evidence="7" id="KW-0378">Hydrolase</keyword>
<feature type="domain" description="Endonuclease/exonuclease/phosphatase" evidence="15">
    <location>
        <begin position="15"/>
        <end position="294"/>
    </location>
</feature>
<evidence type="ECO:0000256" key="5">
    <source>
        <dbReference type="ARBA" id="ARBA00022692"/>
    </source>
</evidence>
<feature type="region of interest" description="Disordered" evidence="13">
    <location>
        <begin position="499"/>
        <end position="522"/>
    </location>
</feature>
<evidence type="ECO:0000256" key="6">
    <source>
        <dbReference type="ARBA" id="ARBA00022723"/>
    </source>
</evidence>
<accession>W7ES91</accession>
<dbReference type="GO" id="GO:0046872">
    <property type="term" value="F:metal ion binding"/>
    <property type="evidence" value="ECO:0007669"/>
    <property type="project" value="UniProtKB-KW"/>
</dbReference>
<feature type="compositionally biased region" description="Polar residues" evidence="13">
    <location>
        <begin position="960"/>
        <end position="976"/>
    </location>
</feature>
<evidence type="ECO:0000256" key="3">
    <source>
        <dbReference type="ARBA" id="ARBA00004991"/>
    </source>
</evidence>
<dbReference type="InterPro" id="IPR003228">
    <property type="entry name" value="TFIID_TAF12_dom"/>
</dbReference>
<evidence type="ECO:0000256" key="10">
    <source>
        <dbReference type="ARBA" id="ARBA00022989"/>
    </source>
</evidence>
<dbReference type="InterPro" id="IPR036691">
    <property type="entry name" value="Endo/exonu/phosph_ase_sf"/>
</dbReference>
<feature type="compositionally biased region" description="Low complexity" evidence="13">
    <location>
        <begin position="783"/>
        <end position="792"/>
    </location>
</feature>
<keyword evidence="8" id="KW-0460">Magnesium</keyword>
<dbReference type="FunFam" id="1.10.20.10:FF:000037">
    <property type="entry name" value="Transcription initiation factor TFIID subunit 12"/>
    <property type="match status" value="1"/>
</dbReference>
<feature type="region of interest" description="Disordered" evidence="13">
    <location>
        <begin position="585"/>
        <end position="651"/>
    </location>
</feature>
<comment type="pathway">
    <text evidence="2">Lipid metabolism; sphingolipid metabolism.</text>
</comment>
<dbReference type="InterPro" id="IPR038772">
    <property type="entry name" value="Sph/SMPD2-like"/>
</dbReference>
<feature type="compositionally biased region" description="Low complexity" evidence="13">
    <location>
        <begin position="637"/>
        <end position="651"/>
    </location>
</feature>
<dbReference type="SUPFAM" id="SSF47113">
    <property type="entry name" value="Histone-fold"/>
    <property type="match status" value="1"/>
</dbReference>
<dbReference type="InterPro" id="IPR009072">
    <property type="entry name" value="Histone-fold"/>
</dbReference>
<comment type="similarity">
    <text evidence="4">Belongs to the neutral sphingomyelinase family.</text>
</comment>
<feature type="compositionally biased region" description="Low complexity" evidence="13">
    <location>
        <begin position="592"/>
        <end position="618"/>
    </location>
</feature>
<dbReference type="Gene3D" id="1.10.20.10">
    <property type="entry name" value="Histone, subunit A"/>
    <property type="match status" value="1"/>
</dbReference>
<keyword evidence="5 14" id="KW-0812">Transmembrane</keyword>
<dbReference type="RefSeq" id="XP_014558561.1">
    <property type="nucleotide sequence ID" value="XM_014703075.1"/>
</dbReference>
<evidence type="ECO:0000256" key="9">
    <source>
        <dbReference type="ARBA" id="ARBA00022919"/>
    </source>
</evidence>
<dbReference type="InterPro" id="IPR005135">
    <property type="entry name" value="Endo/exonuclease/phosphatase"/>
</dbReference>
<dbReference type="Proteomes" id="UP000054337">
    <property type="component" value="Unassembled WGS sequence"/>
</dbReference>
<organism evidence="17 18">
    <name type="scientific">Bipolaris victoriae (strain FI3)</name>
    <name type="common">Victoria blight of oats agent</name>
    <name type="synonym">Cochliobolus victoriae</name>
    <dbReference type="NCBI Taxonomy" id="930091"/>
    <lineage>
        <taxon>Eukaryota</taxon>
        <taxon>Fungi</taxon>
        <taxon>Dikarya</taxon>
        <taxon>Ascomycota</taxon>
        <taxon>Pezizomycotina</taxon>
        <taxon>Dothideomycetes</taxon>
        <taxon>Pleosporomycetidae</taxon>
        <taxon>Pleosporales</taxon>
        <taxon>Pleosporineae</taxon>
        <taxon>Pleosporaceae</taxon>
        <taxon>Bipolaris</taxon>
    </lineage>
</organism>
<feature type="compositionally biased region" description="Low complexity" evidence="13">
    <location>
        <begin position="507"/>
        <end position="522"/>
    </location>
</feature>
<evidence type="ECO:0000259" key="15">
    <source>
        <dbReference type="Pfam" id="PF03372"/>
    </source>
</evidence>
<keyword evidence="18" id="KW-1185">Reference proteome</keyword>
<dbReference type="FunFam" id="3.60.10.10:FF:000059">
    <property type="entry name" value="Inositol phosphosphingolipids phospholipase C"/>
    <property type="match status" value="1"/>
</dbReference>
<evidence type="ECO:0000259" key="16">
    <source>
        <dbReference type="Pfam" id="PF03847"/>
    </source>
</evidence>
<keyword evidence="11" id="KW-0443">Lipid metabolism</keyword>
<reference evidence="17 18" key="1">
    <citation type="journal article" date="2013" name="PLoS Genet.">
        <title>Comparative genome structure, secondary metabolite, and effector coding capacity across Cochliobolus pathogens.</title>
        <authorList>
            <person name="Condon B.J."/>
            <person name="Leng Y."/>
            <person name="Wu D."/>
            <person name="Bushley K.E."/>
            <person name="Ohm R.A."/>
            <person name="Otillar R."/>
            <person name="Martin J."/>
            <person name="Schackwitz W."/>
            <person name="Grimwood J."/>
            <person name="MohdZainudin N."/>
            <person name="Xue C."/>
            <person name="Wang R."/>
            <person name="Manning V.A."/>
            <person name="Dhillon B."/>
            <person name="Tu Z.J."/>
            <person name="Steffenson B.J."/>
            <person name="Salamov A."/>
            <person name="Sun H."/>
            <person name="Lowry S."/>
            <person name="LaButti K."/>
            <person name="Han J."/>
            <person name="Copeland A."/>
            <person name="Lindquist E."/>
            <person name="Barry K."/>
            <person name="Schmutz J."/>
            <person name="Baker S.E."/>
            <person name="Ciuffetti L.M."/>
            <person name="Grigoriev I.V."/>
            <person name="Zhong S."/>
            <person name="Turgeon B.G."/>
        </authorList>
    </citation>
    <scope>NUCLEOTIDE SEQUENCE [LARGE SCALE GENOMIC DNA]</scope>
    <source>
        <strain evidence="17 18">FI3</strain>
    </source>
</reference>
<dbReference type="CDD" id="cd07981">
    <property type="entry name" value="HFD_TAF12"/>
    <property type="match status" value="1"/>
</dbReference>